<proteinExistence type="predicted"/>
<keyword evidence="2" id="KW-1185">Reference proteome</keyword>
<evidence type="ECO:0000313" key="2">
    <source>
        <dbReference type="Proteomes" id="UP000075243"/>
    </source>
</evidence>
<dbReference type="AlphaFoldDB" id="A0A151RDI6"/>
<dbReference type="Gramene" id="C.cajan_39135.t">
    <property type="protein sequence ID" value="C.cajan_39135.t.cds1"/>
    <property type="gene ID" value="C.cajan_39135"/>
</dbReference>
<name>A0A151RDI6_CAJCA</name>
<dbReference type="Proteomes" id="UP000075243">
    <property type="component" value="Unassembled WGS sequence"/>
</dbReference>
<dbReference type="EMBL" id="KQ483825">
    <property type="protein sequence ID" value="KYP40606.1"/>
    <property type="molecule type" value="Genomic_DNA"/>
</dbReference>
<evidence type="ECO:0000313" key="1">
    <source>
        <dbReference type="EMBL" id="KYP40606.1"/>
    </source>
</evidence>
<sequence length="84" mass="9949">MEDKSFREIVEKAWQECSAQGWGAYILKEKLKEVKRKVKEWKVAAVRDLQRKIDATVQQINEYDKKEQSGTLIAKEINHKMELQ</sequence>
<reference evidence="1" key="1">
    <citation type="journal article" date="2012" name="Nat. Biotechnol.">
        <title>Draft genome sequence of pigeonpea (Cajanus cajan), an orphan legume crop of resource-poor farmers.</title>
        <authorList>
            <person name="Varshney R.K."/>
            <person name="Chen W."/>
            <person name="Li Y."/>
            <person name="Bharti A.K."/>
            <person name="Saxena R.K."/>
            <person name="Schlueter J.A."/>
            <person name="Donoghue M.T."/>
            <person name="Azam S."/>
            <person name="Fan G."/>
            <person name="Whaley A.M."/>
            <person name="Farmer A.D."/>
            <person name="Sheridan J."/>
            <person name="Iwata A."/>
            <person name="Tuteja R."/>
            <person name="Penmetsa R.V."/>
            <person name="Wu W."/>
            <person name="Upadhyaya H.D."/>
            <person name="Yang S.P."/>
            <person name="Shah T."/>
            <person name="Saxena K.B."/>
            <person name="Michael T."/>
            <person name="McCombie W.R."/>
            <person name="Yang B."/>
            <person name="Zhang G."/>
            <person name="Yang H."/>
            <person name="Wang J."/>
            <person name="Spillane C."/>
            <person name="Cook D.R."/>
            <person name="May G.D."/>
            <person name="Xu X."/>
            <person name="Jackson S.A."/>
        </authorList>
    </citation>
    <scope>NUCLEOTIDE SEQUENCE [LARGE SCALE GENOMIC DNA]</scope>
</reference>
<accession>A0A151RDI6</accession>
<gene>
    <name evidence="1" type="ORF">KK1_038056</name>
</gene>
<protein>
    <submittedName>
        <fullName evidence="1">Uncharacterized protein</fullName>
    </submittedName>
</protein>
<dbReference type="OMA" id="QEDFWRN"/>
<organism evidence="1 2">
    <name type="scientific">Cajanus cajan</name>
    <name type="common">Pigeon pea</name>
    <name type="synonym">Cajanus indicus</name>
    <dbReference type="NCBI Taxonomy" id="3821"/>
    <lineage>
        <taxon>Eukaryota</taxon>
        <taxon>Viridiplantae</taxon>
        <taxon>Streptophyta</taxon>
        <taxon>Embryophyta</taxon>
        <taxon>Tracheophyta</taxon>
        <taxon>Spermatophyta</taxon>
        <taxon>Magnoliopsida</taxon>
        <taxon>eudicotyledons</taxon>
        <taxon>Gunneridae</taxon>
        <taxon>Pentapetalae</taxon>
        <taxon>rosids</taxon>
        <taxon>fabids</taxon>
        <taxon>Fabales</taxon>
        <taxon>Fabaceae</taxon>
        <taxon>Papilionoideae</taxon>
        <taxon>50 kb inversion clade</taxon>
        <taxon>NPAAA clade</taxon>
        <taxon>indigoferoid/millettioid clade</taxon>
        <taxon>Phaseoleae</taxon>
        <taxon>Cajanus</taxon>
    </lineage>
</organism>